<comment type="caution">
    <text evidence="5">The sequence shown here is derived from an EMBL/GenBank/DDBJ whole genome shotgun (WGS) entry which is preliminary data.</text>
</comment>
<dbReference type="PANTHER" id="PTHR22957">
    <property type="entry name" value="TBC1 DOMAIN FAMILY MEMBER GTPASE-ACTIVATING PROTEIN"/>
    <property type="match status" value="1"/>
</dbReference>
<feature type="transmembrane region" description="Helical" evidence="3">
    <location>
        <begin position="800"/>
        <end position="819"/>
    </location>
</feature>
<feature type="region of interest" description="Disordered" evidence="2">
    <location>
        <begin position="154"/>
        <end position="186"/>
    </location>
</feature>
<evidence type="ECO:0000256" key="1">
    <source>
        <dbReference type="ARBA" id="ARBA00022468"/>
    </source>
</evidence>
<evidence type="ECO:0000313" key="6">
    <source>
        <dbReference type="Proteomes" id="UP000320333"/>
    </source>
</evidence>
<evidence type="ECO:0000256" key="3">
    <source>
        <dbReference type="SAM" id="Phobius"/>
    </source>
</evidence>
<dbReference type="SUPFAM" id="SSF47923">
    <property type="entry name" value="Ypt/Rab-GAP domain of gyp1p"/>
    <property type="match status" value="2"/>
</dbReference>
<feature type="region of interest" description="Disordered" evidence="2">
    <location>
        <begin position="911"/>
        <end position="953"/>
    </location>
</feature>
<keyword evidence="3" id="KW-1133">Transmembrane helix</keyword>
<keyword evidence="3" id="KW-0812">Transmembrane</keyword>
<organism evidence="5 6">
    <name type="scientific">Chytriomyces confervae</name>
    <dbReference type="NCBI Taxonomy" id="246404"/>
    <lineage>
        <taxon>Eukaryota</taxon>
        <taxon>Fungi</taxon>
        <taxon>Fungi incertae sedis</taxon>
        <taxon>Chytridiomycota</taxon>
        <taxon>Chytridiomycota incertae sedis</taxon>
        <taxon>Chytridiomycetes</taxon>
        <taxon>Chytridiales</taxon>
        <taxon>Chytriomycetaceae</taxon>
        <taxon>Chytriomyces</taxon>
    </lineage>
</organism>
<evidence type="ECO:0000256" key="2">
    <source>
        <dbReference type="SAM" id="MobiDB-lite"/>
    </source>
</evidence>
<dbReference type="Gene3D" id="1.10.472.80">
    <property type="entry name" value="Ypt/Rab-GAP domain of gyp1p, domain 3"/>
    <property type="match status" value="1"/>
</dbReference>
<dbReference type="InterPro" id="IPR035969">
    <property type="entry name" value="Rab-GAP_TBC_sf"/>
</dbReference>
<proteinExistence type="predicted"/>
<feature type="compositionally biased region" description="Polar residues" evidence="2">
    <location>
        <begin position="174"/>
        <end position="186"/>
    </location>
</feature>
<evidence type="ECO:0000313" key="5">
    <source>
        <dbReference type="EMBL" id="TPX74675.1"/>
    </source>
</evidence>
<dbReference type="InterPro" id="IPR000195">
    <property type="entry name" value="Rab-GAP-TBC_dom"/>
</dbReference>
<dbReference type="PROSITE" id="PS50086">
    <property type="entry name" value="TBC_RABGAP"/>
    <property type="match status" value="1"/>
</dbReference>
<feature type="region of interest" description="Disordered" evidence="2">
    <location>
        <begin position="113"/>
        <end position="135"/>
    </location>
</feature>
<evidence type="ECO:0000259" key="4">
    <source>
        <dbReference type="PROSITE" id="PS50086"/>
    </source>
</evidence>
<gene>
    <name evidence="5" type="ORF">CcCBS67573_g04066</name>
</gene>
<feature type="compositionally biased region" description="Low complexity" evidence="2">
    <location>
        <begin position="918"/>
        <end position="930"/>
    </location>
</feature>
<feature type="region of interest" description="Disordered" evidence="2">
    <location>
        <begin position="598"/>
        <end position="625"/>
    </location>
</feature>
<dbReference type="Gene3D" id="1.10.8.270">
    <property type="entry name" value="putative rabgap domain of human tbc1 domain family member 14 like domains"/>
    <property type="match status" value="1"/>
</dbReference>
<dbReference type="SMART" id="SM00164">
    <property type="entry name" value="TBC"/>
    <property type="match status" value="1"/>
</dbReference>
<dbReference type="PANTHER" id="PTHR22957:SF502">
    <property type="entry name" value="SMALL G PROTEIN SIGNALING MODULATOR 2-RELATED"/>
    <property type="match status" value="1"/>
</dbReference>
<dbReference type="OrthoDB" id="10264062at2759"/>
<sequence length="970" mass="106858">MDTRARLLYAKSNLSKATPTKNQIGFLCLVALDANWDAEEPAETLSTLNLSAPSPSHSPAIAASTPDANIGVSDKSGAKAIHSVKAFVWLPKEEINAADLPVFRSVAKSTKALFGPNPPPSPVSPSASLVDSNQPQQRASSPLAFLFGTTPPSTPAIATTSSPSPSNQSSTISKKPSTLTISTAPNSTTAKTNDCIITLPPRGSPAFYVKPINSLSDLVMEPCLTVGIDGAETCLVKLTFREFGAKNELVDAEPNSELSDDLAPVDYDALWFEKDEDGNERLAIELLVGELHVWLSKACHKGLKPVFEEDPSSSNSNGMSFKILDVKDLKGEDGKVLTPVEAVGNRQAWPTVFPANAAVETSTVYKIGSFGLGVVGGVVGAIVGTGVTQKAEEIARNAAWDALDQFSKVTKFAQDTTRQVVEHPLARPVLPLIPTQLRDMVMSSEEAEQLMTEYDSASMYLSNFADSIQSRVKSRLTKRRQRGESNDLWGRGVDTSKDFEILKISTGFSTTRTGFRIDGEQWVLLFDEQGKLALSEDDLRSIIFTRGVATECRREIWKYLLKMYTWDSVESERVQRHKLLTSQYESMKRQWRTVLTDSVGRTSPLPSPTKSDRQTSTTAVGDERVDGDVPSKIKERKMRVEKDVVRTDRMVDYFRGAPEDTAVLLVSPTSPSYAAATLSPKLDMLKNVLMTYTVFEFDLGYVQGMNDLLSPILAVMDDEVEAFWCFVTWMKTKKSNFYRDQSGMHHQLHLLELLIRFIDPFLHAHLDRIDSTNLFCCFRWMLIVFKREFKFEQILTVWEAIWACPFTIHFHFFIALAILNKHRAAIMTQCTAFDEALKFMNDLSETHDVEDIIKRAEVLFYVFKQQLQNAMAEQEEAVHGAVVASSSNSSSSNLFPSDSSPKQDVVELTVPKNGDEAGGNASLSRASSRSGLGGGADDVGSRAASPLPPSGVTSKFTAEQLVELVFLLEM</sequence>
<dbReference type="Pfam" id="PF00566">
    <property type="entry name" value="RabGAP-TBC"/>
    <property type="match status" value="1"/>
</dbReference>
<feature type="compositionally biased region" description="Low complexity" evidence="2">
    <location>
        <begin position="154"/>
        <end position="173"/>
    </location>
</feature>
<keyword evidence="6" id="KW-1185">Reference proteome</keyword>
<reference evidence="5 6" key="1">
    <citation type="journal article" date="2019" name="Sci. Rep.">
        <title>Comparative genomics of chytrid fungi reveal insights into the obligate biotrophic and pathogenic lifestyle of Synchytrium endobioticum.</title>
        <authorList>
            <person name="van de Vossenberg B.T.L.H."/>
            <person name="Warris S."/>
            <person name="Nguyen H.D.T."/>
            <person name="van Gent-Pelzer M.P.E."/>
            <person name="Joly D.L."/>
            <person name="van de Geest H.C."/>
            <person name="Bonants P.J.M."/>
            <person name="Smith D.S."/>
            <person name="Levesque C.A."/>
            <person name="van der Lee T.A.J."/>
        </authorList>
    </citation>
    <scope>NUCLEOTIDE SEQUENCE [LARGE SCALE GENOMIC DNA]</scope>
    <source>
        <strain evidence="5 6">CBS 675.73</strain>
    </source>
</reference>
<keyword evidence="3" id="KW-0472">Membrane</keyword>
<feature type="domain" description="Rab-GAP TBC" evidence="4">
    <location>
        <begin position="547"/>
        <end position="805"/>
    </location>
</feature>
<dbReference type="GO" id="GO:0005096">
    <property type="term" value="F:GTPase activator activity"/>
    <property type="evidence" value="ECO:0007669"/>
    <property type="project" value="UniProtKB-KW"/>
</dbReference>
<accession>A0A507FG00</accession>
<dbReference type="STRING" id="246404.A0A507FG00"/>
<dbReference type="AlphaFoldDB" id="A0A507FG00"/>
<keyword evidence="1" id="KW-0343">GTPase activation</keyword>
<dbReference type="EMBL" id="QEAP01000114">
    <property type="protein sequence ID" value="TPX74675.1"/>
    <property type="molecule type" value="Genomic_DNA"/>
</dbReference>
<name>A0A507FG00_9FUNG</name>
<protein>
    <recommendedName>
        <fullName evidence="4">Rab-GAP TBC domain-containing protein</fullName>
    </recommendedName>
</protein>
<dbReference type="Proteomes" id="UP000320333">
    <property type="component" value="Unassembled WGS sequence"/>
</dbReference>